<reference evidence="1" key="1">
    <citation type="submission" date="2019-09" db="EMBL/GenBank/DDBJ databases">
        <title>Draft genome information of white flower Hibiscus syriacus.</title>
        <authorList>
            <person name="Kim Y.-M."/>
        </authorList>
    </citation>
    <scope>NUCLEOTIDE SEQUENCE [LARGE SCALE GENOMIC DNA]</scope>
    <source>
        <strain evidence="1">YM2019G1</strain>
    </source>
</reference>
<dbReference type="EMBL" id="VEPZ02001446">
    <property type="protein sequence ID" value="KAE8672389.1"/>
    <property type="molecule type" value="Genomic_DNA"/>
</dbReference>
<name>A0A6A2YBU9_HIBSY</name>
<protein>
    <submittedName>
        <fullName evidence="1">Polyadenylate-binding protein-interacting protein 11</fullName>
    </submittedName>
</protein>
<comment type="caution">
    <text evidence="1">The sequence shown here is derived from an EMBL/GenBank/DDBJ whole genome shotgun (WGS) entry which is preliminary data.</text>
</comment>
<dbReference type="PANTHER" id="PTHR32343">
    <property type="entry name" value="SERINE/ARGININE-RICH SPLICING FACTOR"/>
    <property type="match status" value="1"/>
</dbReference>
<accession>A0A6A2YBU9</accession>
<dbReference type="PANTHER" id="PTHR32343:SF72">
    <property type="entry name" value="POLYADENYLATE-BINDING PROTEIN-INTERACTING PROTEIN 11"/>
    <property type="match status" value="1"/>
</dbReference>
<proteinExistence type="predicted"/>
<gene>
    <name evidence="1" type="ORF">F3Y22_tig00111842pilonHSYRG00071</name>
</gene>
<dbReference type="Proteomes" id="UP000436088">
    <property type="component" value="Unassembled WGS sequence"/>
</dbReference>
<sequence length="170" mass="18960">MAQRDEIIRRTVYVSDIDHQFSSRQCISMNIASYEEGAQAALNPAGTMLGFYPVKMLPSKTDIAPVNQHFCQGMKMNVKCVQELSTVQTLTRRLLKLMLNFFETVCGEVYRLRLLGDYQNSTRMSFVEFVMAASAIAAPNCSGVVLGSLPIRVSPSKTPVRPRAPRLPIN</sequence>
<evidence type="ECO:0000313" key="1">
    <source>
        <dbReference type="EMBL" id="KAE8672389.1"/>
    </source>
</evidence>
<evidence type="ECO:0000313" key="2">
    <source>
        <dbReference type="Proteomes" id="UP000436088"/>
    </source>
</evidence>
<dbReference type="GO" id="GO:0003676">
    <property type="term" value="F:nucleic acid binding"/>
    <property type="evidence" value="ECO:0007669"/>
    <property type="project" value="InterPro"/>
</dbReference>
<dbReference type="AlphaFoldDB" id="A0A6A2YBU9"/>
<keyword evidence="2" id="KW-1185">Reference proteome</keyword>
<dbReference type="InterPro" id="IPR035979">
    <property type="entry name" value="RBD_domain_sf"/>
</dbReference>
<dbReference type="SUPFAM" id="SSF54928">
    <property type="entry name" value="RNA-binding domain, RBD"/>
    <property type="match status" value="1"/>
</dbReference>
<organism evidence="1 2">
    <name type="scientific">Hibiscus syriacus</name>
    <name type="common">Rose of Sharon</name>
    <dbReference type="NCBI Taxonomy" id="106335"/>
    <lineage>
        <taxon>Eukaryota</taxon>
        <taxon>Viridiplantae</taxon>
        <taxon>Streptophyta</taxon>
        <taxon>Embryophyta</taxon>
        <taxon>Tracheophyta</taxon>
        <taxon>Spermatophyta</taxon>
        <taxon>Magnoliopsida</taxon>
        <taxon>eudicotyledons</taxon>
        <taxon>Gunneridae</taxon>
        <taxon>Pentapetalae</taxon>
        <taxon>rosids</taxon>
        <taxon>malvids</taxon>
        <taxon>Malvales</taxon>
        <taxon>Malvaceae</taxon>
        <taxon>Malvoideae</taxon>
        <taxon>Hibiscus</taxon>
    </lineage>
</organism>